<keyword evidence="2" id="KW-1185">Reference proteome</keyword>
<dbReference type="Proteomes" id="UP001595900">
    <property type="component" value="Unassembled WGS sequence"/>
</dbReference>
<evidence type="ECO:0000313" key="2">
    <source>
        <dbReference type="Proteomes" id="UP001595900"/>
    </source>
</evidence>
<sequence>MSPSKVTRIVRKHYREHGPDAVRAVIDAYVVDGVRAGELDPYFALALPYADPVGNMVAHCVDSGLKVEAA</sequence>
<dbReference type="EMBL" id="JBHSCN010000018">
    <property type="protein sequence ID" value="MFC4245040.1"/>
    <property type="molecule type" value="Genomic_DNA"/>
</dbReference>
<evidence type="ECO:0000313" key="1">
    <source>
        <dbReference type="EMBL" id="MFC4245040.1"/>
    </source>
</evidence>
<name>A0ABV8Q9Q2_9MICO</name>
<protein>
    <submittedName>
        <fullName evidence="1">Uncharacterized protein</fullName>
    </submittedName>
</protein>
<organism evidence="1 2">
    <name type="scientific">Gryllotalpicola reticulitermitis</name>
    <dbReference type="NCBI Taxonomy" id="1184153"/>
    <lineage>
        <taxon>Bacteria</taxon>
        <taxon>Bacillati</taxon>
        <taxon>Actinomycetota</taxon>
        <taxon>Actinomycetes</taxon>
        <taxon>Micrococcales</taxon>
        <taxon>Microbacteriaceae</taxon>
        <taxon>Gryllotalpicola</taxon>
    </lineage>
</organism>
<reference evidence="2" key="1">
    <citation type="journal article" date="2019" name="Int. J. Syst. Evol. Microbiol.">
        <title>The Global Catalogue of Microorganisms (GCM) 10K type strain sequencing project: providing services to taxonomists for standard genome sequencing and annotation.</title>
        <authorList>
            <consortium name="The Broad Institute Genomics Platform"/>
            <consortium name="The Broad Institute Genome Sequencing Center for Infectious Disease"/>
            <person name="Wu L."/>
            <person name="Ma J."/>
        </authorList>
    </citation>
    <scope>NUCLEOTIDE SEQUENCE [LARGE SCALE GENOMIC DNA]</scope>
    <source>
        <strain evidence="2">CGMCC 1.10363</strain>
    </source>
</reference>
<accession>A0ABV8Q9Q2</accession>
<proteinExistence type="predicted"/>
<gene>
    <name evidence="1" type="ORF">ACFOYW_16860</name>
</gene>
<comment type="caution">
    <text evidence="1">The sequence shown here is derived from an EMBL/GenBank/DDBJ whole genome shotgun (WGS) entry which is preliminary data.</text>
</comment>